<evidence type="ECO:0000313" key="22">
    <source>
        <dbReference type="EMBL" id="KAK6491970.1"/>
    </source>
</evidence>
<keyword evidence="23" id="KW-1185">Reference proteome</keyword>
<keyword evidence="8" id="KW-0479">Metal-binding</keyword>
<gene>
    <name evidence="22" type="ORF">HHUSO_G4187</name>
</gene>
<dbReference type="EMBL" id="JAHFZB010000003">
    <property type="protein sequence ID" value="KAK6491970.1"/>
    <property type="molecule type" value="Genomic_DNA"/>
</dbReference>
<keyword evidence="10 19" id="KW-0863">Zinc-finger</keyword>
<evidence type="ECO:0000256" key="12">
    <source>
        <dbReference type="ARBA" id="ARBA00022833"/>
    </source>
</evidence>
<evidence type="ECO:0000256" key="10">
    <source>
        <dbReference type="ARBA" id="ARBA00022771"/>
    </source>
</evidence>
<dbReference type="Gene3D" id="3.30.40.10">
    <property type="entry name" value="Zinc/RING finger domain, C3HC4 (zinc finger)"/>
    <property type="match status" value="1"/>
</dbReference>
<dbReference type="Proteomes" id="UP001369086">
    <property type="component" value="Unassembled WGS sequence"/>
</dbReference>
<reference evidence="22 23" key="1">
    <citation type="submission" date="2021-05" db="EMBL/GenBank/DDBJ databases">
        <authorList>
            <person name="Zahm M."/>
            <person name="Klopp C."/>
            <person name="Cabau C."/>
            <person name="Kuhl H."/>
            <person name="Suciu R."/>
            <person name="Ciorpac M."/>
            <person name="Holostenco D."/>
            <person name="Gessner J."/>
            <person name="Wuertz S."/>
            <person name="Hohne C."/>
            <person name="Stock M."/>
            <person name="Gislard M."/>
            <person name="Lluch J."/>
            <person name="Milhes M."/>
            <person name="Lampietro C."/>
            <person name="Lopez Roques C."/>
            <person name="Donnadieu C."/>
            <person name="Du K."/>
            <person name="Schartl M."/>
            <person name="Guiguen Y."/>
        </authorList>
    </citation>
    <scope>NUCLEOTIDE SEQUENCE [LARGE SCALE GENOMIC DNA]</scope>
    <source>
        <strain evidence="22">Hh-F2</strain>
        <tissue evidence="22">Blood</tissue>
    </source>
</reference>
<dbReference type="PANTHER" id="PTHR46968:SF2">
    <property type="entry name" value="E3 UBIQUITIN-PROTEIN LIGASE RNF138"/>
    <property type="match status" value="1"/>
</dbReference>
<keyword evidence="12" id="KW-0862">Zinc</keyword>
<evidence type="ECO:0000256" key="8">
    <source>
        <dbReference type="ARBA" id="ARBA00022723"/>
    </source>
</evidence>
<evidence type="ECO:0000256" key="13">
    <source>
        <dbReference type="ARBA" id="ARBA00022843"/>
    </source>
</evidence>
<name>A0ABR1A4G2_HUSHU</name>
<dbReference type="Pfam" id="PF05605">
    <property type="entry name" value="zf-Di19"/>
    <property type="match status" value="1"/>
</dbReference>
<evidence type="ECO:0000256" key="17">
    <source>
        <dbReference type="ARBA" id="ARBA00041476"/>
    </source>
</evidence>
<keyword evidence="5" id="KW-0158">Chromosome</keyword>
<comment type="subcellular location">
    <subcellularLocation>
        <location evidence="2">Chromosome</location>
    </subcellularLocation>
</comment>
<dbReference type="CDD" id="cd16544">
    <property type="entry name" value="RING-HC_RNF138"/>
    <property type="match status" value="1"/>
</dbReference>
<evidence type="ECO:0000256" key="3">
    <source>
        <dbReference type="ARBA" id="ARBA00004906"/>
    </source>
</evidence>
<dbReference type="SUPFAM" id="SSF57850">
    <property type="entry name" value="RING/U-box"/>
    <property type="match status" value="1"/>
</dbReference>
<evidence type="ECO:0000256" key="14">
    <source>
        <dbReference type="ARBA" id="ARBA00023125"/>
    </source>
</evidence>
<keyword evidence="7" id="KW-0879">Wnt signaling pathway</keyword>
<evidence type="ECO:0000256" key="1">
    <source>
        <dbReference type="ARBA" id="ARBA00000900"/>
    </source>
</evidence>
<evidence type="ECO:0000256" key="15">
    <source>
        <dbReference type="ARBA" id="ARBA00023204"/>
    </source>
</evidence>
<evidence type="ECO:0000256" key="18">
    <source>
        <dbReference type="ARBA" id="ARBA00041652"/>
    </source>
</evidence>
<evidence type="ECO:0000259" key="20">
    <source>
        <dbReference type="PROSITE" id="PS50089"/>
    </source>
</evidence>
<keyword evidence="6" id="KW-0808">Transferase</keyword>
<protein>
    <recommendedName>
        <fullName evidence="16">E3 ubiquitin-protein ligase RNF138</fullName>
        <ecNumber evidence="4">2.3.2.27</ecNumber>
    </recommendedName>
    <alternativeName>
        <fullName evidence="18">RING finger protein 138</fullName>
    </alternativeName>
    <alternativeName>
        <fullName evidence="17">RING-type E3 ubiquitin transferase RNF138</fullName>
    </alternativeName>
</protein>
<organism evidence="22 23">
    <name type="scientific">Huso huso</name>
    <name type="common">Beluga</name>
    <name type="synonym">Acipenser huso</name>
    <dbReference type="NCBI Taxonomy" id="61971"/>
    <lineage>
        <taxon>Eukaryota</taxon>
        <taxon>Metazoa</taxon>
        <taxon>Chordata</taxon>
        <taxon>Craniata</taxon>
        <taxon>Vertebrata</taxon>
        <taxon>Euteleostomi</taxon>
        <taxon>Actinopterygii</taxon>
        <taxon>Chondrostei</taxon>
        <taxon>Acipenseriformes</taxon>
        <taxon>Acipenseridae</taxon>
        <taxon>Huso</taxon>
    </lineage>
</organism>
<dbReference type="InterPro" id="IPR008598">
    <property type="entry name" value="Di19_Zn-bd"/>
</dbReference>
<evidence type="ECO:0000256" key="19">
    <source>
        <dbReference type="PROSITE-ProRule" id="PRU00175"/>
    </source>
</evidence>
<comment type="pathway">
    <text evidence="3">Protein modification; protein ubiquitination.</text>
</comment>
<evidence type="ECO:0000256" key="4">
    <source>
        <dbReference type="ARBA" id="ARBA00012483"/>
    </source>
</evidence>
<dbReference type="InterPro" id="IPR052498">
    <property type="entry name" value="E3_ubiq-protein_ligase_RNF138"/>
</dbReference>
<evidence type="ECO:0000256" key="7">
    <source>
        <dbReference type="ARBA" id="ARBA00022687"/>
    </source>
</evidence>
<evidence type="ECO:0000256" key="9">
    <source>
        <dbReference type="ARBA" id="ARBA00022763"/>
    </source>
</evidence>
<evidence type="ECO:0000256" key="6">
    <source>
        <dbReference type="ARBA" id="ARBA00022679"/>
    </source>
</evidence>
<evidence type="ECO:0000313" key="23">
    <source>
        <dbReference type="Proteomes" id="UP001369086"/>
    </source>
</evidence>
<dbReference type="Pfam" id="PF18574">
    <property type="entry name" value="zf_C2HC_14"/>
    <property type="match status" value="1"/>
</dbReference>
<keyword evidence="9" id="KW-0227">DNA damage</keyword>
<evidence type="ECO:0000256" key="5">
    <source>
        <dbReference type="ARBA" id="ARBA00022454"/>
    </source>
</evidence>
<dbReference type="InterPro" id="IPR034734">
    <property type="entry name" value="ZF_C2HC_RNF"/>
</dbReference>
<evidence type="ECO:0000259" key="21">
    <source>
        <dbReference type="PROSITE" id="PS51803"/>
    </source>
</evidence>
<evidence type="ECO:0000256" key="11">
    <source>
        <dbReference type="ARBA" id="ARBA00022786"/>
    </source>
</evidence>
<feature type="domain" description="RING-type" evidence="20">
    <location>
        <begin position="90"/>
        <end position="130"/>
    </location>
</feature>
<keyword evidence="14" id="KW-0238">DNA-binding</keyword>
<dbReference type="InterPro" id="IPR013083">
    <property type="entry name" value="Znf_RING/FYVE/PHD"/>
</dbReference>
<dbReference type="EC" id="2.3.2.27" evidence="4"/>
<proteinExistence type="predicted"/>
<keyword evidence="15" id="KW-0234">DNA repair</keyword>
<sequence>MVIWERLGAVFSKYAVPSFNKHSSWKGILLSQTNSQTIPEIRLLGDFWCFHLPSRDPADIVMDPIEGPVSINREDDESLEELNSPEAFDCPICQEVFKTPIRTQTCKHVFCKNCFVAAVRTQGPQCPMCRGPVRENERRATDIHRQMKEKQGKCRACSTVIFFSKMRSHYKYCTLYKEEYGTPPSTPVVPRAQAIYAGITQATAADGFQSGNSAQPQAPENGSLEITFMCPYCHQSGFTDMALVRHCNYNHCGDLTHVVCPICVAMPYGNPSYFSRNFMSHLHQRHRISYGHYMDIRQDEDVQLQSAIHLSWNASFSWITR</sequence>
<comment type="caution">
    <text evidence="22">The sequence shown here is derived from an EMBL/GenBank/DDBJ whole genome shotgun (WGS) entry which is preliminary data.</text>
</comment>
<comment type="catalytic activity">
    <reaction evidence="1">
        <text>S-ubiquitinyl-[E2 ubiquitin-conjugating enzyme]-L-cysteine + [acceptor protein]-L-lysine = [E2 ubiquitin-conjugating enzyme]-L-cysteine + N(6)-ubiquitinyl-[acceptor protein]-L-lysine.</text>
        <dbReference type="EC" id="2.3.2.27"/>
    </reaction>
</comment>
<dbReference type="InterPro" id="IPR001841">
    <property type="entry name" value="Znf_RING"/>
</dbReference>
<accession>A0ABR1A4G2</accession>
<evidence type="ECO:0000256" key="16">
    <source>
        <dbReference type="ARBA" id="ARBA00039332"/>
    </source>
</evidence>
<keyword evidence="11" id="KW-0833">Ubl conjugation pathway</keyword>
<keyword evidence="13" id="KW-0832">Ubl conjugation</keyword>
<evidence type="ECO:0000256" key="2">
    <source>
        <dbReference type="ARBA" id="ARBA00004286"/>
    </source>
</evidence>
<dbReference type="PROSITE" id="PS51803">
    <property type="entry name" value="ZF_C2HC_RNF"/>
    <property type="match status" value="1"/>
</dbReference>
<dbReference type="Pfam" id="PF13923">
    <property type="entry name" value="zf-C3HC4_2"/>
    <property type="match status" value="1"/>
</dbReference>
<dbReference type="PANTHER" id="PTHR46968">
    <property type="entry name" value="E3 UBIQUITIN-PROTEIN LIGASE RNF138"/>
    <property type="match status" value="1"/>
</dbReference>
<dbReference type="PROSITE" id="PS50089">
    <property type="entry name" value="ZF_RING_2"/>
    <property type="match status" value="1"/>
</dbReference>
<feature type="domain" description="C2HC RNF-type" evidence="21">
    <location>
        <begin position="154"/>
        <end position="173"/>
    </location>
</feature>
<dbReference type="SMART" id="SM00184">
    <property type="entry name" value="RING"/>
    <property type="match status" value="1"/>
</dbReference>